<dbReference type="SUPFAM" id="SSF52242">
    <property type="entry name" value="Cobalamin (vitamin B12)-binding domain"/>
    <property type="match status" value="1"/>
</dbReference>
<evidence type="ECO:0000313" key="1">
    <source>
        <dbReference type="EMBL" id="SVC32685.1"/>
    </source>
</evidence>
<reference evidence="1" key="1">
    <citation type="submission" date="2018-05" db="EMBL/GenBank/DDBJ databases">
        <authorList>
            <person name="Lanie J.A."/>
            <person name="Ng W.-L."/>
            <person name="Kazmierczak K.M."/>
            <person name="Andrzejewski T.M."/>
            <person name="Davidsen T.M."/>
            <person name="Wayne K.J."/>
            <person name="Tettelin H."/>
            <person name="Glass J.I."/>
            <person name="Rusch D."/>
            <person name="Podicherti R."/>
            <person name="Tsui H.-C.T."/>
            <person name="Winkler M.E."/>
        </authorList>
    </citation>
    <scope>NUCLEOTIDE SEQUENCE</scope>
</reference>
<feature type="non-terminal residue" evidence="1">
    <location>
        <position position="1"/>
    </location>
</feature>
<dbReference type="EMBL" id="UINC01085286">
    <property type="protein sequence ID" value="SVC32685.1"/>
    <property type="molecule type" value="Genomic_DNA"/>
</dbReference>
<accession>A0A382LA27</accession>
<protein>
    <recommendedName>
        <fullName evidence="2">B12-binding domain-containing protein</fullName>
    </recommendedName>
</protein>
<name>A0A382LA27_9ZZZZ</name>
<dbReference type="Gene3D" id="3.40.50.280">
    <property type="entry name" value="Cobalamin-binding domain"/>
    <property type="match status" value="1"/>
</dbReference>
<dbReference type="InterPro" id="IPR036724">
    <property type="entry name" value="Cobalamin-bd_sf"/>
</dbReference>
<evidence type="ECO:0008006" key="2">
    <source>
        <dbReference type="Google" id="ProtNLM"/>
    </source>
</evidence>
<sequence>VNVHNQTPYRILVTKIGLDDHDRGSRIVATYLRSWGLYKGIGKKVQRHSFAIF</sequence>
<dbReference type="GO" id="GO:0046872">
    <property type="term" value="F:metal ion binding"/>
    <property type="evidence" value="ECO:0007669"/>
    <property type="project" value="InterPro"/>
</dbReference>
<organism evidence="1">
    <name type="scientific">marine metagenome</name>
    <dbReference type="NCBI Taxonomy" id="408172"/>
    <lineage>
        <taxon>unclassified sequences</taxon>
        <taxon>metagenomes</taxon>
        <taxon>ecological metagenomes</taxon>
    </lineage>
</organism>
<proteinExistence type="predicted"/>
<feature type="non-terminal residue" evidence="1">
    <location>
        <position position="53"/>
    </location>
</feature>
<gene>
    <name evidence="1" type="ORF">METZ01_LOCUS285539</name>
</gene>
<dbReference type="AlphaFoldDB" id="A0A382LA27"/>
<dbReference type="GO" id="GO:0031419">
    <property type="term" value="F:cobalamin binding"/>
    <property type="evidence" value="ECO:0007669"/>
    <property type="project" value="InterPro"/>
</dbReference>